<dbReference type="InterPro" id="IPR010980">
    <property type="entry name" value="Cyt_c/b562"/>
</dbReference>
<evidence type="ECO:0000256" key="2">
    <source>
        <dbReference type="ARBA" id="ARBA00022617"/>
    </source>
</evidence>
<dbReference type="InterPro" id="IPR002321">
    <property type="entry name" value="Cyt_c_II"/>
</dbReference>
<sequence length="149" mass="15580">MRATIASGVAVAVLAATAAIAHEGATGAVKVRMDSMKAIADDMKLIGRGLRGGDLDPAAGRDAAERVARHAGMMPMQFEEATVEPPSEARPVIWEEFDRFAAIAGELETAALAFAEQAAGGADSDVLQATFRDMGGTCSACHEDYRIEK</sequence>
<keyword evidence="3 6" id="KW-0479">Metal-binding</keyword>
<dbReference type="Gene3D" id="1.20.120.10">
    <property type="entry name" value="Cytochrome c/b562"/>
    <property type="match status" value="1"/>
</dbReference>
<accession>A0A4P6V2B1</accession>
<keyword evidence="2 7" id="KW-0349">Heme</keyword>
<dbReference type="GO" id="GO:0020037">
    <property type="term" value="F:heme binding"/>
    <property type="evidence" value="ECO:0007669"/>
    <property type="project" value="InterPro"/>
</dbReference>
<keyword evidence="8" id="KW-0732">Signal</keyword>
<proteinExistence type="predicted"/>
<evidence type="ECO:0000256" key="1">
    <source>
        <dbReference type="ARBA" id="ARBA00022448"/>
    </source>
</evidence>
<evidence type="ECO:0000313" key="10">
    <source>
        <dbReference type="Proteomes" id="UP000293719"/>
    </source>
</evidence>
<keyword evidence="4" id="KW-0249">Electron transport</keyword>
<evidence type="ECO:0000256" key="4">
    <source>
        <dbReference type="ARBA" id="ARBA00022982"/>
    </source>
</evidence>
<dbReference type="GeneID" id="90767570"/>
<feature type="chain" id="PRO_5020643137" evidence="8">
    <location>
        <begin position="22"/>
        <end position="149"/>
    </location>
</feature>
<keyword evidence="5 6" id="KW-0408">Iron</keyword>
<dbReference type="GO" id="GO:0022900">
    <property type="term" value="P:electron transport chain"/>
    <property type="evidence" value="ECO:0007669"/>
    <property type="project" value="InterPro"/>
</dbReference>
<protein>
    <submittedName>
        <fullName evidence="9">Cytochrome c</fullName>
    </submittedName>
</protein>
<dbReference type="GO" id="GO:0042597">
    <property type="term" value="C:periplasmic space"/>
    <property type="evidence" value="ECO:0007669"/>
    <property type="project" value="InterPro"/>
</dbReference>
<comment type="PTM">
    <text evidence="7">Binds 1 heme group per subunit.</text>
</comment>
<dbReference type="AlphaFoldDB" id="A0A4P6V2B1"/>
<name>A0A4P6V2B1_9HYPH</name>
<evidence type="ECO:0000256" key="6">
    <source>
        <dbReference type="PIRSR" id="PIRSR000027-1"/>
    </source>
</evidence>
<dbReference type="GO" id="GO:0005506">
    <property type="term" value="F:iron ion binding"/>
    <property type="evidence" value="ECO:0007669"/>
    <property type="project" value="InterPro"/>
</dbReference>
<evidence type="ECO:0000256" key="8">
    <source>
        <dbReference type="SAM" id="SignalP"/>
    </source>
</evidence>
<gene>
    <name evidence="9" type="ORF">E0E05_09705</name>
</gene>
<feature type="binding site" description="axial binding residue" evidence="6">
    <location>
        <position position="142"/>
    </location>
    <ligand>
        <name>heme c</name>
        <dbReference type="ChEBI" id="CHEBI:61717"/>
    </ligand>
    <ligandPart>
        <name>Fe</name>
        <dbReference type="ChEBI" id="CHEBI:18248"/>
    </ligandPart>
</feature>
<dbReference type="Proteomes" id="UP000293719">
    <property type="component" value="Chromosome"/>
</dbReference>
<dbReference type="OrthoDB" id="9811729at2"/>
<dbReference type="InterPro" id="IPR012127">
    <property type="entry name" value="Cyt_c_prime"/>
</dbReference>
<evidence type="ECO:0000256" key="5">
    <source>
        <dbReference type="ARBA" id="ARBA00023004"/>
    </source>
</evidence>
<dbReference type="RefSeq" id="WP_131616528.1">
    <property type="nucleotide sequence ID" value="NZ_CP036532.1"/>
</dbReference>
<dbReference type="PIRSF" id="PIRSF000027">
    <property type="entry name" value="Cytc_c_prime"/>
    <property type="match status" value="1"/>
</dbReference>
<evidence type="ECO:0000256" key="3">
    <source>
        <dbReference type="ARBA" id="ARBA00022723"/>
    </source>
</evidence>
<evidence type="ECO:0000256" key="7">
    <source>
        <dbReference type="PIRSR" id="PIRSR000027-2"/>
    </source>
</evidence>
<organism evidence="9 10">
    <name type="scientific">Roseitalea porphyridii</name>
    <dbReference type="NCBI Taxonomy" id="1852022"/>
    <lineage>
        <taxon>Bacteria</taxon>
        <taxon>Pseudomonadati</taxon>
        <taxon>Pseudomonadota</taxon>
        <taxon>Alphaproteobacteria</taxon>
        <taxon>Hyphomicrobiales</taxon>
        <taxon>Ahrensiaceae</taxon>
        <taxon>Roseitalea</taxon>
    </lineage>
</organism>
<dbReference type="Pfam" id="PF01322">
    <property type="entry name" value="Cytochrom_C_2"/>
    <property type="match status" value="1"/>
</dbReference>
<feature type="binding site" description="covalent" evidence="7">
    <location>
        <position position="138"/>
    </location>
    <ligand>
        <name>heme c</name>
        <dbReference type="ChEBI" id="CHEBI:61717"/>
    </ligand>
</feature>
<reference evidence="9 10" key="1">
    <citation type="journal article" date="2017" name="Int. J. Syst. Evol. Microbiol.">
        <title>Roseitalea porphyridii gen. nov., sp. nov., isolated from a red alga, and reclassification of Hoeflea suaedae Chung et al. 2013 as Pseudohoeflea suaedae gen. nov., comb. nov.</title>
        <authorList>
            <person name="Hyeon J.W."/>
            <person name="Jeong S.E."/>
            <person name="Baek K."/>
            <person name="Jeon C.O."/>
        </authorList>
    </citation>
    <scope>NUCLEOTIDE SEQUENCE [LARGE SCALE GENOMIC DNA]</scope>
    <source>
        <strain evidence="9 10">MA7-20</strain>
    </source>
</reference>
<dbReference type="KEGG" id="rpod:E0E05_09705"/>
<keyword evidence="10" id="KW-1185">Reference proteome</keyword>
<feature type="signal peptide" evidence="8">
    <location>
        <begin position="1"/>
        <end position="21"/>
    </location>
</feature>
<evidence type="ECO:0000313" key="9">
    <source>
        <dbReference type="EMBL" id="QBK30844.1"/>
    </source>
</evidence>
<dbReference type="GO" id="GO:0009055">
    <property type="term" value="F:electron transfer activity"/>
    <property type="evidence" value="ECO:0007669"/>
    <property type="project" value="InterPro"/>
</dbReference>
<dbReference type="SUPFAM" id="SSF47175">
    <property type="entry name" value="Cytochromes"/>
    <property type="match status" value="1"/>
</dbReference>
<dbReference type="EMBL" id="CP036532">
    <property type="protein sequence ID" value="QBK30844.1"/>
    <property type="molecule type" value="Genomic_DNA"/>
</dbReference>
<dbReference type="PROSITE" id="PS51009">
    <property type="entry name" value="CYTCII"/>
    <property type="match status" value="1"/>
</dbReference>
<keyword evidence="1" id="KW-0813">Transport</keyword>
<feature type="binding site" description="covalent" evidence="7">
    <location>
        <position position="141"/>
    </location>
    <ligand>
        <name>heme c</name>
        <dbReference type="ChEBI" id="CHEBI:61717"/>
    </ligand>
</feature>